<dbReference type="Proteomes" id="UP000251314">
    <property type="component" value="Unassembled WGS sequence"/>
</dbReference>
<dbReference type="Proteomes" id="UP000735874">
    <property type="component" value="Unassembled WGS sequence"/>
</dbReference>
<dbReference type="Proteomes" id="UP000736787">
    <property type="component" value="Unassembled WGS sequence"/>
</dbReference>
<protein>
    <submittedName>
        <fullName evidence="6">Uncharacterized protein</fullName>
    </submittedName>
</protein>
<dbReference type="EMBL" id="RCMI01001290">
    <property type="protein sequence ID" value="KAG2887125.1"/>
    <property type="molecule type" value="Genomic_DNA"/>
</dbReference>
<organism evidence="6 7">
    <name type="scientific">Phytophthora cactorum</name>
    <dbReference type="NCBI Taxonomy" id="29920"/>
    <lineage>
        <taxon>Eukaryota</taxon>
        <taxon>Sar</taxon>
        <taxon>Stramenopiles</taxon>
        <taxon>Oomycota</taxon>
        <taxon>Peronosporomycetes</taxon>
        <taxon>Peronosporales</taxon>
        <taxon>Peronosporaceae</taxon>
        <taxon>Phytophthora</taxon>
    </lineage>
</organism>
<dbReference type="OrthoDB" id="116650at2759"/>
<accession>A0A329SN45</accession>
<dbReference type="Proteomes" id="UP000774804">
    <property type="component" value="Unassembled WGS sequence"/>
</dbReference>
<dbReference type="EMBL" id="RCMK01000917">
    <property type="protein sequence ID" value="KAG2907851.1"/>
    <property type="molecule type" value="Genomic_DNA"/>
</dbReference>
<evidence type="ECO:0000313" key="4">
    <source>
        <dbReference type="EMBL" id="KAG2964113.1"/>
    </source>
</evidence>
<evidence type="ECO:0000313" key="3">
    <source>
        <dbReference type="EMBL" id="KAG2907851.1"/>
    </source>
</evidence>
<evidence type="ECO:0000313" key="1">
    <source>
        <dbReference type="EMBL" id="KAG2832926.1"/>
    </source>
</evidence>
<dbReference type="AlphaFoldDB" id="A0A329SN45"/>
<sequence>MKRYGIPEEECISAMTRVALDMLTVIDPAQVEKGIKWVKREIKLRSAQAGVFYSVEKWGEFWSYFDRTWNEQYSIDVWNVFDLNNELVARTNNPLERFNRELKRRFPAAHPSMATFVTVIKTISAEYVRGVADVPRGRARRVPRELIQLSQPVEIPSDIESDLEDEAAAAFPTSDTALPLTTGGISL</sequence>
<dbReference type="EMBL" id="MJFZ01000093">
    <property type="protein sequence ID" value="RAW38224.1"/>
    <property type="molecule type" value="Genomic_DNA"/>
</dbReference>
<evidence type="ECO:0000313" key="2">
    <source>
        <dbReference type="EMBL" id="KAG2887125.1"/>
    </source>
</evidence>
<reference evidence="1" key="2">
    <citation type="submission" date="2018-10" db="EMBL/GenBank/DDBJ databases">
        <title>Effector identification in a new, highly contiguous assembly of the strawberry crown rot pathogen Phytophthora cactorum.</title>
        <authorList>
            <person name="Armitage A.D."/>
            <person name="Nellist C.F."/>
            <person name="Bates H."/>
            <person name="Vickerstaff R.J."/>
            <person name="Harrison R.J."/>
        </authorList>
    </citation>
    <scope>NUCLEOTIDE SEQUENCE</scope>
    <source>
        <strain evidence="1">15-7</strain>
        <strain evidence="2">4032</strain>
        <strain evidence="3">4040</strain>
        <strain evidence="4">P415</strain>
        <strain evidence="5">P421</strain>
    </source>
</reference>
<dbReference type="EMBL" id="RCML01001250">
    <property type="protein sequence ID" value="KAG2964113.1"/>
    <property type="molecule type" value="Genomic_DNA"/>
</dbReference>
<name>A0A329SN45_9STRA</name>
<comment type="caution">
    <text evidence="6">The sequence shown here is derived from an EMBL/GenBank/DDBJ whole genome shotgun (WGS) entry which is preliminary data.</text>
</comment>
<dbReference type="Proteomes" id="UP000697107">
    <property type="component" value="Unassembled WGS sequence"/>
</dbReference>
<evidence type="ECO:0000313" key="5">
    <source>
        <dbReference type="EMBL" id="KAG3209032.1"/>
    </source>
</evidence>
<reference evidence="6 7" key="1">
    <citation type="submission" date="2018-01" db="EMBL/GenBank/DDBJ databases">
        <title>Draft genome of the strawberry crown rot pathogen Phytophthora cactorum.</title>
        <authorList>
            <person name="Armitage A.D."/>
            <person name="Lysoe E."/>
            <person name="Nellist C.F."/>
            <person name="Harrison R.J."/>
            <person name="Brurberg M.B."/>
        </authorList>
    </citation>
    <scope>NUCLEOTIDE SEQUENCE [LARGE SCALE GENOMIC DNA]</scope>
    <source>
        <strain evidence="6 7">10300</strain>
    </source>
</reference>
<keyword evidence="7" id="KW-1185">Reference proteome</keyword>
<dbReference type="EMBL" id="RCMG01001223">
    <property type="protein sequence ID" value="KAG2832926.1"/>
    <property type="molecule type" value="Genomic_DNA"/>
</dbReference>
<dbReference type="Proteomes" id="UP000760860">
    <property type="component" value="Unassembled WGS sequence"/>
</dbReference>
<gene>
    <name evidence="6" type="ORF">PC110_g5540</name>
    <name evidence="1" type="ORF">PC113_g20666</name>
    <name evidence="2" type="ORF">PC115_g20459</name>
    <name evidence="3" type="ORF">PC117_g20108</name>
    <name evidence="4" type="ORF">PC118_g20528</name>
    <name evidence="5" type="ORF">PC129_g19944</name>
</gene>
<dbReference type="VEuPathDB" id="FungiDB:PC110_g5540"/>
<dbReference type="EMBL" id="RCMV01001345">
    <property type="protein sequence ID" value="KAG3209032.1"/>
    <property type="molecule type" value="Genomic_DNA"/>
</dbReference>
<proteinExistence type="predicted"/>
<evidence type="ECO:0000313" key="7">
    <source>
        <dbReference type="Proteomes" id="UP000251314"/>
    </source>
</evidence>
<evidence type="ECO:0000313" key="6">
    <source>
        <dbReference type="EMBL" id="RAW38224.1"/>
    </source>
</evidence>